<keyword evidence="1" id="KW-0812">Transmembrane</keyword>
<feature type="chain" id="PRO_5047156522" evidence="2">
    <location>
        <begin position="29"/>
        <end position="71"/>
    </location>
</feature>
<evidence type="ECO:0000256" key="2">
    <source>
        <dbReference type="SAM" id="SignalP"/>
    </source>
</evidence>
<evidence type="ECO:0000313" key="3">
    <source>
        <dbReference type="EMBL" id="WPC72553.1"/>
    </source>
</evidence>
<keyword evidence="2" id="KW-0732">Signal</keyword>
<gene>
    <name evidence="3" type="ORF">R8Z52_10445</name>
</gene>
<feature type="signal peptide" evidence="2">
    <location>
        <begin position="1"/>
        <end position="28"/>
    </location>
</feature>
<keyword evidence="1" id="KW-1133">Transmembrane helix</keyword>
<keyword evidence="4" id="KW-1185">Reference proteome</keyword>
<feature type="transmembrane region" description="Helical" evidence="1">
    <location>
        <begin position="47"/>
        <end position="69"/>
    </location>
</feature>
<name>A0ABZ0Q7Y2_9VIBR</name>
<sequence>MSIKTLVRQNAVKVVAASTALVAGVASAEPAAGIADAIAAGSENVGAVTAGVIALAALGFGLTMIVSWLRK</sequence>
<reference evidence="3 4" key="1">
    <citation type="submission" date="2023-11" db="EMBL/GenBank/DDBJ databases">
        <title>Plant-associative lifestyle of Vibrio porteresiae and its evolutionary dynamics.</title>
        <authorList>
            <person name="Rameshkumar N."/>
            <person name="Kirti K."/>
        </authorList>
    </citation>
    <scope>NUCLEOTIDE SEQUENCE [LARGE SCALE GENOMIC DNA]</scope>
    <source>
        <strain evidence="3 4">MSSRF30</strain>
    </source>
</reference>
<dbReference type="RefSeq" id="WP_261896161.1">
    <property type="nucleotide sequence ID" value="NZ_AP024895.1"/>
</dbReference>
<keyword evidence="1" id="KW-0472">Membrane</keyword>
<proteinExistence type="predicted"/>
<evidence type="ECO:0000313" key="4">
    <source>
        <dbReference type="Proteomes" id="UP001304071"/>
    </source>
</evidence>
<dbReference type="Proteomes" id="UP001304071">
    <property type="component" value="Chromosome 1"/>
</dbReference>
<evidence type="ECO:0000256" key="1">
    <source>
        <dbReference type="SAM" id="Phobius"/>
    </source>
</evidence>
<protein>
    <submittedName>
        <fullName evidence="3">Uncharacterized protein</fullName>
    </submittedName>
</protein>
<organism evidence="3 4">
    <name type="scientific">Vibrio porteresiae DSM 19223</name>
    <dbReference type="NCBI Taxonomy" id="1123496"/>
    <lineage>
        <taxon>Bacteria</taxon>
        <taxon>Pseudomonadati</taxon>
        <taxon>Pseudomonadota</taxon>
        <taxon>Gammaproteobacteria</taxon>
        <taxon>Vibrionales</taxon>
        <taxon>Vibrionaceae</taxon>
        <taxon>Vibrio</taxon>
    </lineage>
</organism>
<accession>A0ABZ0Q7Y2</accession>
<dbReference type="EMBL" id="CP138203">
    <property type="protein sequence ID" value="WPC72553.1"/>
    <property type="molecule type" value="Genomic_DNA"/>
</dbReference>